<evidence type="ECO:0000256" key="4">
    <source>
        <dbReference type="ARBA" id="ARBA00022989"/>
    </source>
</evidence>
<feature type="transmembrane region" description="Helical" evidence="6">
    <location>
        <begin position="87"/>
        <end position="106"/>
    </location>
</feature>
<reference evidence="8 9" key="1">
    <citation type="submission" date="2018-12" db="EMBL/GenBank/DDBJ databases">
        <authorList>
            <consortium name="Pathogen Informatics"/>
        </authorList>
    </citation>
    <scope>NUCLEOTIDE SEQUENCE [LARGE SCALE GENOMIC DNA]</scope>
    <source>
        <strain evidence="8 9">NCTC13354</strain>
    </source>
</reference>
<accession>A0A448PGB6</accession>
<dbReference type="OrthoDB" id="5185234at2"/>
<dbReference type="KEGG" id="tbw:NCTC13354_01682"/>
<dbReference type="GO" id="GO:0005886">
    <property type="term" value="C:plasma membrane"/>
    <property type="evidence" value="ECO:0007669"/>
    <property type="project" value="UniProtKB-SubCell"/>
</dbReference>
<evidence type="ECO:0000256" key="1">
    <source>
        <dbReference type="ARBA" id="ARBA00004651"/>
    </source>
</evidence>
<dbReference type="Pfam" id="PF00482">
    <property type="entry name" value="T2SSF"/>
    <property type="match status" value="1"/>
</dbReference>
<keyword evidence="4 6" id="KW-1133">Transmembrane helix</keyword>
<keyword evidence="9" id="KW-1185">Reference proteome</keyword>
<feature type="domain" description="Type II secretion system protein GspF" evidence="7">
    <location>
        <begin position="153"/>
        <end position="277"/>
    </location>
</feature>
<proteinExistence type="predicted"/>
<dbReference type="RefSeq" id="WP_126417002.1">
    <property type="nucleotide sequence ID" value="NZ_LR134476.1"/>
</dbReference>
<dbReference type="AlphaFoldDB" id="A0A448PGB6"/>
<dbReference type="EMBL" id="LR134476">
    <property type="protein sequence ID" value="VEI13956.1"/>
    <property type="molecule type" value="Genomic_DNA"/>
</dbReference>
<organism evidence="8 9">
    <name type="scientific">Trueperella bialowiezensis</name>
    <dbReference type="NCBI Taxonomy" id="312285"/>
    <lineage>
        <taxon>Bacteria</taxon>
        <taxon>Bacillati</taxon>
        <taxon>Actinomycetota</taxon>
        <taxon>Actinomycetes</taxon>
        <taxon>Actinomycetales</taxon>
        <taxon>Actinomycetaceae</taxon>
        <taxon>Trueperella</taxon>
    </lineage>
</organism>
<comment type="subcellular location">
    <subcellularLocation>
        <location evidence="1">Cell membrane</location>
        <topology evidence="1">Multi-pass membrane protein</topology>
    </subcellularLocation>
</comment>
<dbReference type="PANTHER" id="PTHR35007:SF1">
    <property type="entry name" value="PILUS ASSEMBLY PROTEIN"/>
    <property type="match status" value="1"/>
</dbReference>
<evidence type="ECO:0000256" key="3">
    <source>
        <dbReference type="ARBA" id="ARBA00022692"/>
    </source>
</evidence>
<evidence type="ECO:0000256" key="5">
    <source>
        <dbReference type="ARBA" id="ARBA00023136"/>
    </source>
</evidence>
<protein>
    <submittedName>
        <fullName evidence="8">Flp pilus assembly protein TadB</fullName>
    </submittedName>
</protein>
<evidence type="ECO:0000259" key="7">
    <source>
        <dbReference type="Pfam" id="PF00482"/>
    </source>
</evidence>
<sequence>MVSSFMVGAVITCGILLVAIAVIYRPAQLHNRVLAHVATRRQPRSIPKLRRVFNNVLETIGSTTSSVERRTNLLGTITPGDFRIRQLQWAGLGFVCGALAGFSLVTRGLPTIAAIGAVVLCAAAGVLGADWYLSKQCEQRKKAYTAQLPDVVEMLALAVAAGEPIRVAIERVTHVGDGEMVTELRRTMADVHAGASLVRALTDMGERCDNRNVARFTEAVVAALEQGSGLASSLHAQARDARDAARRDLLEAGGKAEIAMMMPVVFIIMPITVVFTVFPALQALRLT</sequence>
<evidence type="ECO:0000313" key="8">
    <source>
        <dbReference type="EMBL" id="VEI13956.1"/>
    </source>
</evidence>
<dbReference type="PANTHER" id="PTHR35007">
    <property type="entry name" value="INTEGRAL MEMBRANE PROTEIN-RELATED"/>
    <property type="match status" value="1"/>
</dbReference>
<feature type="transmembrane region" description="Helical" evidence="6">
    <location>
        <begin position="112"/>
        <end position="133"/>
    </location>
</feature>
<dbReference type="InterPro" id="IPR018076">
    <property type="entry name" value="T2SS_GspF_dom"/>
</dbReference>
<dbReference type="InterPro" id="IPR042094">
    <property type="entry name" value="T2SS_GspF_sf"/>
</dbReference>
<keyword evidence="2" id="KW-1003">Cell membrane</keyword>
<feature type="transmembrane region" description="Helical" evidence="6">
    <location>
        <begin position="6"/>
        <end position="24"/>
    </location>
</feature>
<name>A0A448PGB6_9ACTO</name>
<dbReference type="Gene3D" id="1.20.81.30">
    <property type="entry name" value="Type II secretion system (T2SS), domain F"/>
    <property type="match status" value="1"/>
</dbReference>
<keyword evidence="3 6" id="KW-0812">Transmembrane</keyword>
<evidence type="ECO:0000313" key="9">
    <source>
        <dbReference type="Proteomes" id="UP000269542"/>
    </source>
</evidence>
<evidence type="ECO:0000256" key="6">
    <source>
        <dbReference type="SAM" id="Phobius"/>
    </source>
</evidence>
<keyword evidence="5 6" id="KW-0472">Membrane</keyword>
<evidence type="ECO:0000256" key="2">
    <source>
        <dbReference type="ARBA" id="ARBA00022475"/>
    </source>
</evidence>
<feature type="transmembrane region" description="Helical" evidence="6">
    <location>
        <begin position="264"/>
        <end position="284"/>
    </location>
</feature>
<dbReference type="Proteomes" id="UP000269542">
    <property type="component" value="Chromosome"/>
</dbReference>
<gene>
    <name evidence="8" type="ORF">NCTC13354_01682</name>
</gene>